<dbReference type="RefSeq" id="XP_045281215.1">
    <property type="nucleotide sequence ID" value="XM_045426261.1"/>
</dbReference>
<keyword evidence="3" id="KW-1185">Reference proteome</keyword>
<evidence type="ECO:0000313" key="2">
    <source>
        <dbReference type="EMBL" id="OAT01488.1"/>
    </source>
</evidence>
<organism evidence="2 3">
    <name type="scientific">Ajellomyces dermatitidis (strain ER-3 / ATCC MYA-2586)</name>
    <name type="common">Blastomyces dermatitidis</name>
    <dbReference type="NCBI Taxonomy" id="559297"/>
    <lineage>
        <taxon>Eukaryota</taxon>
        <taxon>Fungi</taxon>
        <taxon>Dikarya</taxon>
        <taxon>Ascomycota</taxon>
        <taxon>Pezizomycotina</taxon>
        <taxon>Eurotiomycetes</taxon>
        <taxon>Eurotiomycetidae</taxon>
        <taxon>Onygenales</taxon>
        <taxon>Ajellomycetaceae</taxon>
        <taxon>Blastomyces</taxon>
    </lineage>
</organism>
<dbReference type="GeneID" id="69031995"/>
<accession>A0ABX2VXH7</accession>
<dbReference type="Proteomes" id="UP000002039">
    <property type="component" value="Unassembled WGS sequence"/>
</dbReference>
<evidence type="ECO:0000313" key="3">
    <source>
        <dbReference type="Proteomes" id="UP000002039"/>
    </source>
</evidence>
<feature type="transmembrane region" description="Helical" evidence="1">
    <location>
        <begin position="42"/>
        <end position="69"/>
    </location>
</feature>
<sequence>MIKNSLARMGIELFPLLTMLFLNNTRTLLHYCKRSVGLADAFIFLTTLVLFSFIISSIFVQFSILFIFIPNVASFSLSLL</sequence>
<reference evidence="3" key="1">
    <citation type="journal article" date="2015" name="PLoS Genet.">
        <title>The dynamic genome and transcriptome of the human fungal pathogen Blastomyces and close relative Emmonsia.</title>
        <authorList>
            <person name="Munoz J.F."/>
            <person name="Gauthier G.M."/>
            <person name="Desjardins C.A."/>
            <person name="Gallo J.E."/>
            <person name="Holder J."/>
            <person name="Sullivan T.D."/>
            <person name="Marty A.J."/>
            <person name="Carmen J.C."/>
            <person name="Chen Z."/>
            <person name="Ding L."/>
            <person name="Gujja S."/>
            <person name="Magrini V."/>
            <person name="Misas E."/>
            <person name="Mitreva M."/>
            <person name="Priest M."/>
            <person name="Saif S."/>
            <person name="Whiston E.A."/>
            <person name="Young S."/>
            <person name="Zeng Q."/>
            <person name="Goldman W.E."/>
            <person name="Mardis E.R."/>
            <person name="Taylor J.W."/>
            <person name="McEwen J.G."/>
            <person name="Clay O.K."/>
            <person name="Klein B.S."/>
            <person name="Cuomo C.A."/>
        </authorList>
    </citation>
    <scope>NUCLEOTIDE SEQUENCE [LARGE SCALE GENOMIC DNA]</scope>
    <source>
        <strain evidence="3">ER-3 / ATCC MYA-2586</strain>
    </source>
</reference>
<dbReference type="EMBL" id="EQ999977">
    <property type="protein sequence ID" value="OAT01488.1"/>
    <property type="molecule type" value="Genomic_DNA"/>
</dbReference>
<evidence type="ECO:0000256" key="1">
    <source>
        <dbReference type="SAM" id="Phobius"/>
    </source>
</evidence>
<keyword evidence="1" id="KW-1133">Transmembrane helix</keyword>
<keyword evidence="1" id="KW-0812">Transmembrane</keyword>
<gene>
    <name evidence="2" type="ORF">BDCG_17103</name>
</gene>
<protein>
    <submittedName>
        <fullName evidence="2">Uncharacterized protein</fullName>
    </submittedName>
</protein>
<name>A0ABX2VXH7_AJEDR</name>
<proteinExistence type="predicted"/>
<keyword evidence="1" id="KW-0472">Membrane</keyword>